<evidence type="ECO:0000313" key="1">
    <source>
        <dbReference type="EMBL" id="KAK1866877.1"/>
    </source>
</evidence>
<comment type="caution">
    <text evidence="1">The sequence shown here is derived from an EMBL/GenBank/DDBJ whole genome shotgun (WGS) entry which is preliminary data.</text>
</comment>
<dbReference type="EMBL" id="CM020619">
    <property type="protein sequence ID" value="KAK1866877.1"/>
    <property type="molecule type" value="Genomic_DNA"/>
</dbReference>
<sequence length="408" mass="44544">MIGFDILHVLDLGFTRMLVHRLEAVTAMFAEYASLYGRIAAWVTSTALQPMTLDVAVDISRQAEHFIFHYLTPLLGVLHAPKVHKLLRHVLDSIKLHGSLQNANTSGNEAQHKEDKVFYRRTNKRTASFTQQVVRQAQGSREVVNRINATDDDVERAWRVRQAVRNDARVGEGGAPPIGAAVASVAGDVSTGHSTLPAAAGGMADPRARGLASHTVADLSRRPGLVDLGTLLGMPLEGKLRVYNGLQIAARLDCGSIFAQTVRATPSFISRPWYDAVLIDAHDAASGHQSRQAADPAMLVGEVRLIFRQGGEDMAAVCLWEPVAPALGCPLEARSCTRLRWALPPTGSSDWLVWVIPASRIRRLVHVVPDFGELVNVRGIGAVPPASEAAMEEHREMRFFVNAFFPWA</sequence>
<name>A0ACC3CAP9_PYRYE</name>
<accession>A0ACC3CAP9</accession>
<reference evidence="1" key="1">
    <citation type="submission" date="2019-11" db="EMBL/GenBank/DDBJ databases">
        <title>Nori genome reveals adaptations in red seaweeds to the harsh intertidal environment.</title>
        <authorList>
            <person name="Wang D."/>
            <person name="Mao Y."/>
        </authorList>
    </citation>
    <scope>NUCLEOTIDE SEQUENCE</scope>
    <source>
        <tissue evidence="1">Gametophyte</tissue>
    </source>
</reference>
<dbReference type="Proteomes" id="UP000798662">
    <property type="component" value="Chromosome 2"/>
</dbReference>
<evidence type="ECO:0000313" key="2">
    <source>
        <dbReference type="Proteomes" id="UP000798662"/>
    </source>
</evidence>
<gene>
    <name evidence="1" type="ORF">I4F81_009389</name>
</gene>
<proteinExistence type="predicted"/>
<protein>
    <submittedName>
        <fullName evidence="1">Uncharacterized protein</fullName>
    </submittedName>
</protein>
<organism evidence="1 2">
    <name type="scientific">Pyropia yezoensis</name>
    <name type="common">Susabi-nori</name>
    <name type="synonym">Porphyra yezoensis</name>
    <dbReference type="NCBI Taxonomy" id="2788"/>
    <lineage>
        <taxon>Eukaryota</taxon>
        <taxon>Rhodophyta</taxon>
        <taxon>Bangiophyceae</taxon>
        <taxon>Bangiales</taxon>
        <taxon>Bangiaceae</taxon>
        <taxon>Pyropia</taxon>
    </lineage>
</organism>
<keyword evidence="2" id="KW-1185">Reference proteome</keyword>